<dbReference type="EMBL" id="FOIU01000005">
    <property type="protein sequence ID" value="SEW49338.1"/>
    <property type="molecule type" value="Genomic_DNA"/>
</dbReference>
<feature type="transmembrane region" description="Helical" evidence="6">
    <location>
        <begin position="12"/>
        <end position="32"/>
    </location>
</feature>
<dbReference type="PROSITE" id="PS51257">
    <property type="entry name" value="PROKAR_LIPOPROTEIN"/>
    <property type="match status" value="1"/>
</dbReference>
<keyword evidence="2" id="KW-0645">Protease</keyword>
<evidence type="ECO:0000313" key="9">
    <source>
        <dbReference type="Proteomes" id="UP000199469"/>
    </source>
</evidence>
<dbReference type="Proteomes" id="UP000199469">
    <property type="component" value="Unassembled WGS sequence"/>
</dbReference>
<dbReference type="SUPFAM" id="SSF54001">
    <property type="entry name" value="Cysteine proteinases"/>
    <property type="match status" value="1"/>
</dbReference>
<protein>
    <submittedName>
        <fullName evidence="8">NlpC/P60 family protein</fullName>
    </submittedName>
</protein>
<keyword evidence="5" id="KW-0788">Thiol protease</keyword>
<dbReference type="GO" id="GO:0008234">
    <property type="term" value="F:cysteine-type peptidase activity"/>
    <property type="evidence" value="ECO:0007669"/>
    <property type="project" value="UniProtKB-KW"/>
</dbReference>
<dbReference type="InterPro" id="IPR038765">
    <property type="entry name" value="Papain-like_cys_pep_sf"/>
</dbReference>
<dbReference type="STRING" id="356305.SAMN05421841_4128"/>
<evidence type="ECO:0000256" key="1">
    <source>
        <dbReference type="ARBA" id="ARBA00007074"/>
    </source>
</evidence>
<keyword evidence="4" id="KW-0378">Hydrolase</keyword>
<dbReference type="Pfam" id="PF00877">
    <property type="entry name" value="NLPC_P60"/>
    <property type="match status" value="1"/>
</dbReference>
<keyword evidence="3" id="KW-0732">Signal</keyword>
<dbReference type="Gene3D" id="3.90.1720.10">
    <property type="entry name" value="endopeptidase domain like (from Nostoc punctiforme)"/>
    <property type="match status" value="1"/>
</dbReference>
<keyword evidence="6" id="KW-0812">Transmembrane</keyword>
<accession>A0A1I0S405</accession>
<keyword evidence="6" id="KW-1133">Transmembrane helix</keyword>
<dbReference type="PROSITE" id="PS51935">
    <property type="entry name" value="NLPC_P60"/>
    <property type="match status" value="1"/>
</dbReference>
<feature type="domain" description="NlpC/P60" evidence="7">
    <location>
        <begin position="99"/>
        <end position="225"/>
    </location>
</feature>
<reference evidence="9" key="1">
    <citation type="submission" date="2016-10" db="EMBL/GenBank/DDBJ databases">
        <authorList>
            <person name="Varghese N."/>
            <person name="Submissions S."/>
        </authorList>
    </citation>
    <scope>NUCLEOTIDE SEQUENCE [LARGE SCALE GENOMIC DNA]</scope>
    <source>
        <strain evidence="9">DSM 17724</strain>
    </source>
</reference>
<evidence type="ECO:0000256" key="5">
    <source>
        <dbReference type="ARBA" id="ARBA00022807"/>
    </source>
</evidence>
<evidence type="ECO:0000256" key="6">
    <source>
        <dbReference type="SAM" id="Phobius"/>
    </source>
</evidence>
<sequence length="225" mass="26345">MIYSKINIFAKTQIIIMRLIKIIYIFIAYSVFYSCTGKKYIKEIPYKYSLSEYLKDKGQEKKNLDSVYSTIDDNSEGLSDDVLKIKEKYSIILGVMPKEIKDYKLYSYIDEWLGTPYKKQTLEKNVGVDGSYFVQALYSDVFDKTLSKTPDGIFRSKEIQLFTGRTFLQEGDILFFRYDKTHPISDVGIYLRNDRIVACTSKGLNIYNFNDEYFQLRYIAAGRLK</sequence>
<dbReference type="InterPro" id="IPR052062">
    <property type="entry name" value="Murein_DD/LD_carboxypeptidase"/>
</dbReference>
<name>A0A1I0S405_9FLAO</name>
<gene>
    <name evidence="8" type="ORF">SAMN05421841_4128</name>
</gene>
<evidence type="ECO:0000256" key="4">
    <source>
        <dbReference type="ARBA" id="ARBA00022801"/>
    </source>
</evidence>
<evidence type="ECO:0000313" key="8">
    <source>
        <dbReference type="EMBL" id="SEW49338.1"/>
    </source>
</evidence>
<organism evidence="8 9">
    <name type="scientific">Chryseobacterium wanjuense</name>
    <dbReference type="NCBI Taxonomy" id="356305"/>
    <lineage>
        <taxon>Bacteria</taxon>
        <taxon>Pseudomonadati</taxon>
        <taxon>Bacteroidota</taxon>
        <taxon>Flavobacteriia</taxon>
        <taxon>Flavobacteriales</taxon>
        <taxon>Weeksellaceae</taxon>
        <taxon>Chryseobacterium group</taxon>
        <taxon>Chryseobacterium</taxon>
    </lineage>
</organism>
<evidence type="ECO:0000256" key="3">
    <source>
        <dbReference type="ARBA" id="ARBA00022729"/>
    </source>
</evidence>
<dbReference type="GO" id="GO:0006508">
    <property type="term" value="P:proteolysis"/>
    <property type="evidence" value="ECO:0007669"/>
    <property type="project" value="UniProtKB-KW"/>
</dbReference>
<keyword evidence="6" id="KW-0472">Membrane</keyword>
<dbReference type="PANTHER" id="PTHR47360:SF1">
    <property type="entry name" value="ENDOPEPTIDASE NLPC-RELATED"/>
    <property type="match status" value="1"/>
</dbReference>
<comment type="similarity">
    <text evidence="1">Belongs to the peptidase C40 family.</text>
</comment>
<keyword evidence="9" id="KW-1185">Reference proteome</keyword>
<proteinExistence type="inferred from homology"/>
<evidence type="ECO:0000256" key="2">
    <source>
        <dbReference type="ARBA" id="ARBA00022670"/>
    </source>
</evidence>
<evidence type="ECO:0000259" key="7">
    <source>
        <dbReference type="PROSITE" id="PS51935"/>
    </source>
</evidence>
<dbReference type="PANTHER" id="PTHR47360">
    <property type="entry name" value="MUREIN DD-ENDOPEPTIDASE MEPS/MUREIN LD-CARBOXYPEPTIDASE"/>
    <property type="match status" value="1"/>
</dbReference>
<dbReference type="AlphaFoldDB" id="A0A1I0S405"/>
<dbReference type="InterPro" id="IPR000064">
    <property type="entry name" value="NLP_P60_dom"/>
</dbReference>